<organism evidence="2 3">
    <name type="scientific">Rugamonas fusca</name>
    <dbReference type="NCBI Taxonomy" id="2758568"/>
    <lineage>
        <taxon>Bacteria</taxon>
        <taxon>Pseudomonadati</taxon>
        <taxon>Pseudomonadota</taxon>
        <taxon>Betaproteobacteria</taxon>
        <taxon>Burkholderiales</taxon>
        <taxon>Oxalobacteraceae</taxon>
        <taxon>Telluria group</taxon>
        <taxon>Rugamonas</taxon>
    </lineage>
</organism>
<name>A0A7W2EDL1_9BURK</name>
<gene>
    <name evidence="2" type="ORF">H3H36_00480</name>
</gene>
<feature type="signal peptide" evidence="1">
    <location>
        <begin position="1"/>
        <end position="26"/>
    </location>
</feature>
<comment type="caution">
    <text evidence="2">The sequence shown here is derived from an EMBL/GenBank/DDBJ whole genome shotgun (WGS) entry which is preliminary data.</text>
</comment>
<evidence type="ECO:0000313" key="2">
    <source>
        <dbReference type="EMBL" id="MBA5603837.1"/>
    </source>
</evidence>
<keyword evidence="1" id="KW-0732">Signal</keyword>
<reference evidence="2 3" key="1">
    <citation type="submission" date="2020-07" db="EMBL/GenBank/DDBJ databases">
        <title>Novel species isolated from subtropical streams in China.</title>
        <authorList>
            <person name="Lu H."/>
        </authorList>
    </citation>
    <scope>NUCLEOTIDE SEQUENCE [LARGE SCALE GENOMIC DNA]</scope>
    <source>
        <strain evidence="2 3">FT3S</strain>
    </source>
</reference>
<evidence type="ECO:0008006" key="4">
    <source>
        <dbReference type="Google" id="ProtNLM"/>
    </source>
</evidence>
<sequence length="285" mass="30138">MAKHSSISTTAAALAWLLTFGATAWAAPSVRLAMADQPVRVIRAADVYQAVNGTPLEQDDIVETGAGGAQLELDSGTIVAVGPQTRLYLSAIGAAPKGSTELALLQGWIKVQTGAGRAMVAAEALQASVGGGAVVVFSRPGRDALFADSGEQLAAPVTGPGKAGPMQKVASESYVQADAGKPLVMQPRADPQFLRDMPLPFRDRLAPAPQPAKPVKVPAQRQRAVDFADVEGWLRCSLAVRKHFVARFHARLQDPRFRQQLDQALGHGSEWQAVLHPVVKHPSTP</sequence>
<protein>
    <recommendedName>
        <fullName evidence="4">FecR protein domain-containing protein</fullName>
    </recommendedName>
</protein>
<evidence type="ECO:0000256" key="1">
    <source>
        <dbReference type="SAM" id="SignalP"/>
    </source>
</evidence>
<dbReference type="Proteomes" id="UP000566711">
    <property type="component" value="Unassembled WGS sequence"/>
</dbReference>
<dbReference type="EMBL" id="JACEZS010000001">
    <property type="protein sequence ID" value="MBA5603837.1"/>
    <property type="molecule type" value="Genomic_DNA"/>
</dbReference>
<accession>A0A7W2EDL1</accession>
<proteinExistence type="predicted"/>
<evidence type="ECO:0000313" key="3">
    <source>
        <dbReference type="Proteomes" id="UP000566711"/>
    </source>
</evidence>
<dbReference type="AlphaFoldDB" id="A0A7W2EDL1"/>
<dbReference type="RefSeq" id="WP_182213020.1">
    <property type="nucleotide sequence ID" value="NZ_JACEZS010000001.1"/>
</dbReference>
<keyword evidence="3" id="KW-1185">Reference proteome</keyword>
<feature type="chain" id="PRO_5031280030" description="FecR protein domain-containing protein" evidence="1">
    <location>
        <begin position="27"/>
        <end position="285"/>
    </location>
</feature>